<dbReference type="Gene3D" id="1.10.10.10">
    <property type="entry name" value="Winged helix-like DNA-binding domain superfamily/Winged helix DNA-binding domain"/>
    <property type="match status" value="1"/>
</dbReference>
<keyword evidence="3 8" id="KW-0963">Cytoplasm</keyword>
<evidence type="ECO:0000256" key="2">
    <source>
        <dbReference type="ARBA" id="ARBA00008316"/>
    </source>
</evidence>
<protein>
    <recommendedName>
        <fullName evidence="8 9">Arginine repressor</fullName>
    </recommendedName>
</protein>
<evidence type="ECO:0000259" key="11">
    <source>
        <dbReference type="Pfam" id="PF02863"/>
    </source>
</evidence>
<evidence type="ECO:0000259" key="10">
    <source>
        <dbReference type="Pfam" id="PF01316"/>
    </source>
</evidence>
<dbReference type="SUPFAM" id="SSF55252">
    <property type="entry name" value="C-terminal domain of arginine repressor"/>
    <property type="match status" value="1"/>
</dbReference>
<organism evidence="12 13">
    <name type="scientific">Micrococcoides hystricis</name>
    <dbReference type="NCBI Taxonomy" id="1572761"/>
    <lineage>
        <taxon>Bacteria</taxon>
        <taxon>Bacillati</taxon>
        <taxon>Actinomycetota</taxon>
        <taxon>Actinomycetes</taxon>
        <taxon>Micrococcales</taxon>
        <taxon>Micrococcaceae</taxon>
        <taxon>Micrococcoides</taxon>
    </lineage>
</organism>
<dbReference type="PRINTS" id="PR01467">
    <property type="entry name" value="ARGREPRESSOR"/>
</dbReference>
<evidence type="ECO:0000313" key="12">
    <source>
        <dbReference type="EMBL" id="MFC0581304.1"/>
    </source>
</evidence>
<gene>
    <name evidence="8 12" type="primary">argR</name>
    <name evidence="12" type="ORF">ACFFFR_02715</name>
</gene>
<keyword evidence="8" id="KW-0028">Amino-acid biosynthesis</keyword>
<evidence type="ECO:0000256" key="9">
    <source>
        <dbReference type="NCBIfam" id="TIGR01529"/>
    </source>
</evidence>
<dbReference type="PANTHER" id="PTHR34471:SF1">
    <property type="entry name" value="ARGININE REPRESSOR"/>
    <property type="match status" value="1"/>
</dbReference>
<dbReference type="EMBL" id="JBHLUB010000003">
    <property type="protein sequence ID" value="MFC0581304.1"/>
    <property type="molecule type" value="Genomic_DNA"/>
</dbReference>
<dbReference type="PANTHER" id="PTHR34471">
    <property type="entry name" value="ARGININE REPRESSOR"/>
    <property type="match status" value="1"/>
</dbReference>
<evidence type="ECO:0000256" key="1">
    <source>
        <dbReference type="ARBA" id="ARBA00004496"/>
    </source>
</evidence>
<evidence type="ECO:0000256" key="5">
    <source>
        <dbReference type="ARBA" id="ARBA00023015"/>
    </source>
</evidence>
<comment type="function">
    <text evidence="8">Regulates arginine biosynthesis genes.</text>
</comment>
<comment type="similarity">
    <text evidence="2 8">Belongs to the ArgR family.</text>
</comment>
<evidence type="ECO:0000256" key="3">
    <source>
        <dbReference type="ARBA" id="ARBA00022490"/>
    </source>
</evidence>
<dbReference type="InterPro" id="IPR020899">
    <property type="entry name" value="Arg_repress_C"/>
</dbReference>
<sequence>MSQASNEQRQEFMPSTKAARHAQIRAIIATEQIRSQTELRQALAEAGIQTTQGTLSRDLLDLGALRVRSEQGELIYAISDETGEAATGQYRASSENRLNALCRELLVSVAHAQHTVVLRTPPGAAQFLASAIDQARLEGVLGTIAGDDSILLITTNGQQAAALAADLLAMTR</sequence>
<dbReference type="RefSeq" id="WP_377457994.1">
    <property type="nucleotide sequence ID" value="NZ_JBHLUB010000003.1"/>
</dbReference>
<dbReference type="Pfam" id="PF02863">
    <property type="entry name" value="Arg_repressor_C"/>
    <property type="match status" value="1"/>
</dbReference>
<comment type="subcellular location">
    <subcellularLocation>
        <location evidence="1 8">Cytoplasm</location>
    </subcellularLocation>
</comment>
<dbReference type="InterPro" id="IPR036388">
    <property type="entry name" value="WH-like_DNA-bd_sf"/>
</dbReference>
<keyword evidence="6 8" id="KW-0238">DNA-binding</keyword>
<dbReference type="Gene3D" id="3.30.1360.40">
    <property type="match status" value="1"/>
</dbReference>
<feature type="domain" description="Arginine repressor C-terminal" evidence="11">
    <location>
        <begin position="102"/>
        <end position="167"/>
    </location>
</feature>
<dbReference type="Pfam" id="PF01316">
    <property type="entry name" value="Arg_repressor"/>
    <property type="match status" value="1"/>
</dbReference>
<dbReference type="HAMAP" id="MF_00173">
    <property type="entry name" value="Arg_repressor"/>
    <property type="match status" value="1"/>
</dbReference>
<evidence type="ECO:0000313" key="13">
    <source>
        <dbReference type="Proteomes" id="UP001589862"/>
    </source>
</evidence>
<feature type="domain" description="Arginine repressor DNA-binding" evidence="10">
    <location>
        <begin position="16"/>
        <end position="83"/>
    </location>
</feature>
<evidence type="ECO:0000256" key="4">
    <source>
        <dbReference type="ARBA" id="ARBA00022491"/>
    </source>
</evidence>
<dbReference type="InterPro" id="IPR020900">
    <property type="entry name" value="Arg_repress_DNA-bd"/>
</dbReference>
<dbReference type="InterPro" id="IPR036390">
    <property type="entry name" value="WH_DNA-bd_sf"/>
</dbReference>
<reference evidence="12 13" key="1">
    <citation type="submission" date="2024-09" db="EMBL/GenBank/DDBJ databases">
        <authorList>
            <person name="Sun Q."/>
            <person name="Mori K."/>
        </authorList>
    </citation>
    <scope>NUCLEOTIDE SEQUENCE [LARGE SCALE GENOMIC DNA]</scope>
    <source>
        <strain evidence="12 13">NCAIM B.02604</strain>
    </source>
</reference>
<dbReference type="NCBIfam" id="TIGR01529">
    <property type="entry name" value="argR_whole"/>
    <property type="match status" value="1"/>
</dbReference>
<comment type="caution">
    <text evidence="12">The sequence shown here is derived from an EMBL/GenBank/DDBJ whole genome shotgun (WGS) entry which is preliminary data.</text>
</comment>
<keyword evidence="13" id="KW-1185">Reference proteome</keyword>
<dbReference type="InterPro" id="IPR001669">
    <property type="entry name" value="Arg_repress"/>
</dbReference>
<evidence type="ECO:0000256" key="7">
    <source>
        <dbReference type="ARBA" id="ARBA00023163"/>
    </source>
</evidence>
<comment type="pathway">
    <text evidence="8">Amino-acid biosynthesis; L-arginine biosynthesis [regulation].</text>
</comment>
<dbReference type="SUPFAM" id="SSF46785">
    <property type="entry name" value="Winged helix' DNA-binding domain"/>
    <property type="match status" value="1"/>
</dbReference>
<accession>A0ABV6P844</accession>
<dbReference type="InterPro" id="IPR036251">
    <property type="entry name" value="Arg_repress_C_sf"/>
</dbReference>
<evidence type="ECO:0000256" key="6">
    <source>
        <dbReference type="ARBA" id="ARBA00023125"/>
    </source>
</evidence>
<keyword evidence="4 8" id="KW-0678">Repressor</keyword>
<keyword evidence="7 8" id="KW-0804">Transcription</keyword>
<keyword evidence="8" id="KW-0055">Arginine biosynthesis</keyword>
<dbReference type="Proteomes" id="UP001589862">
    <property type="component" value="Unassembled WGS sequence"/>
</dbReference>
<proteinExistence type="inferred from homology"/>
<keyword evidence="5 8" id="KW-0805">Transcription regulation</keyword>
<evidence type="ECO:0000256" key="8">
    <source>
        <dbReference type="HAMAP-Rule" id="MF_00173"/>
    </source>
</evidence>
<name>A0ABV6P844_9MICC</name>